<dbReference type="InterPro" id="IPR038377">
    <property type="entry name" value="Na/Glc_symporter_sf"/>
</dbReference>
<evidence type="ECO:0000256" key="2">
    <source>
        <dbReference type="ARBA" id="ARBA00006434"/>
    </source>
</evidence>
<keyword evidence="3" id="KW-0813">Transport</keyword>
<evidence type="ECO:0000256" key="4">
    <source>
        <dbReference type="ARBA" id="ARBA00022692"/>
    </source>
</evidence>
<feature type="transmembrane region" description="Helical" evidence="8">
    <location>
        <begin position="345"/>
        <end position="373"/>
    </location>
</feature>
<dbReference type="Pfam" id="PF00474">
    <property type="entry name" value="SSF"/>
    <property type="match status" value="1"/>
</dbReference>
<evidence type="ECO:0000256" key="9">
    <source>
        <dbReference type="SAM" id="SignalP"/>
    </source>
</evidence>
<feature type="transmembrane region" description="Helical" evidence="8">
    <location>
        <begin position="523"/>
        <end position="543"/>
    </location>
</feature>
<evidence type="ECO:0000256" key="7">
    <source>
        <dbReference type="RuleBase" id="RU362091"/>
    </source>
</evidence>
<evidence type="ECO:0000256" key="5">
    <source>
        <dbReference type="ARBA" id="ARBA00022989"/>
    </source>
</evidence>
<evidence type="ECO:0000256" key="6">
    <source>
        <dbReference type="ARBA" id="ARBA00023136"/>
    </source>
</evidence>
<dbReference type="Gene3D" id="1.20.1730.10">
    <property type="entry name" value="Sodium/glucose cotransporter"/>
    <property type="match status" value="1"/>
</dbReference>
<gene>
    <name evidence="11 12 13" type="primary">LOC111084976</name>
</gene>
<feature type="transmembrane region" description="Helical" evidence="8">
    <location>
        <begin position="700"/>
        <end position="719"/>
    </location>
</feature>
<keyword evidence="5 8" id="KW-1133">Transmembrane helix</keyword>
<feature type="transmembrane region" description="Helical" evidence="8">
    <location>
        <begin position="246"/>
        <end position="269"/>
    </location>
</feature>
<dbReference type="InterPro" id="IPR001734">
    <property type="entry name" value="Na/solute_symporter"/>
</dbReference>
<proteinExistence type="inferred from homology"/>
<comment type="similarity">
    <text evidence="2 7">Belongs to the sodium:solute symporter (SSF) (TC 2.A.21) family.</text>
</comment>
<evidence type="ECO:0000256" key="8">
    <source>
        <dbReference type="SAM" id="Phobius"/>
    </source>
</evidence>
<feature type="transmembrane region" description="Helical" evidence="8">
    <location>
        <begin position="144"/>
        <end position="162"/>
    </location>
</feature>
<dbReference type="CDD" id="cd11476">
    <property type="entry name" value="SLC5sbd_DUR3"/>
    <property type="match status" value="1"/>
</dbReference>
<evidence type="ECO:0000313" key="11">
    <source>
        <dbReference type="RefSeq" id="XP_022237448.1"/>
    </source>
</evidence>
<evidence type="ECO:0000313" key="13">
    <source>
        <dbReference type="RefSeq" id="XP_022237450.1"/>
    </source>
</evidence>
<dbReference type="GeneID" id="111084976"/>
<keyword evidence="4 8" id="KW-0812">Transmembrane</keyword>
<sequence>MSAIFLLIGVLLSPESGTNIGITITTGSVTNETMDHLPRDCDPNIVAARNNTAIRIGVDSTVNLTKAVLIFIAVGVFASIIASLFHMVRKYVYHDADNLDTTFDAGGKVSVGLTATTIVSQWTWSATLLQSSTVASKYGISGPYWYAAGATIQVILFAILSIQLKTRAPGAKTFLQVIKARYGKKTHITYCVFAGFTNIVVTASLMLAGCAVLHSLVEGLSVELAVLMLTAVIGGYTLIGGLGATFYVSYFNTTIIFIILIMLVVEIYYNPLGHEENLFGSSDNMYQYLVCSVGPEGNEGRSYLTFLSSGGLFFGIINIVGNFGTVFCDQSYWQSSVAAKPLQGVWGFILGGLTWFAIPFSLATTLGLAYLALSSSQGQPLLGPEDVDKGLVVPVVAQTVLGSSGEYAMIFLILMAVMSTGSAEVIAVASVVIYDVYQVYLEPFRSDVMDEQCIICGKVYMSSQPSSKVEEYCQCKSMMSCSDCQRDTFNRLHCKSLVKPHFTCPVHNRYREYQEKLLRYKNWCIVWTTIMIIPLFLLCYAANLNLSWTYLFMGILISSTVIPITLSVLWSRMNDKGMMVGAIGGCISGVASWLATASTYSGGLGNFLSNTGKDLPMLVGNLISIGMGGILSIAVSLATSKPLSEVEEKNIWEKTRNIDNPLNPWAFIYREDLAIEPKDKYHDRPSLESVVQTFKTARSIAYVVGFLLVLLFIFIWPGAMAAVKLLDSSGFLIWTSISRGWAFIAAAFIIIVPCVQEIIAIRKQYLDNQVEPNLKEQSSSSNAVESTRI</sequence>
<feature type="transmembrane region" description="Helical" evidence="8">
    <location>
        <begin position="577"/>
        <end position="595"/>
    </location>
</feature>
<accession>A0ABM1S1E5</accession>
<dbReference type="PANTHER" id="PTHR46154:SF4">
    <property type="entry name" value="UREA ACTIVE TRANSPORTER"/>
    <property type="match status" value="1"/>
</dbReference>
<dbReference type="Proteomes" id="UP000694941">
    <property type="component" value="Unplaced"/>
</dbReference>
<dbReference type="InterPro" id="IPR031155">
    <property type="entry name" value="DUR"/>
</dbReference>
<comment type="subcellular location">
    <subcellularLocation>
        <location evidence="1">Membrane</location>
        <topology evidence="1">Multi-pass membrane protein</topology>
    </subcellularLocation>
</comment>
<feature type="signal peptide" evidence="9">
    <location>
        <begin position="1"/>
        <end position="17"/>
    </location>
</feature>
<feature type="chain" id="PRO_5045023106" evidence="9">
    <location>
        <begin position="18"/>
        <end position="789"/>
    </location>
</feature>
<name>A0ABM1S1E5_LIMPO</name>
<feature type="transmembrane region" description="Helical" evidence="8">
    <location>
        <begin position="67"/>
        <end position="85"/>
    </location>
</feature>
<feature type="transmembrane region" description="Helical" evidence="8">
    <location>
        <begin position="188"/>
        <end position="214"/>
    </location>
</feature>
<evidence type="ECO:0000256" key="3">
    <source>
        <dbReference type="ARBA" id="ARBA00022448"/>
    </source>
</evidence>
<dbReference type="RefSeq" id="XP_022237448.1">
    <property type="nucleotide sequence ID" value="XM_022381740.1"/>
</dbReference>
<dbReference type="RefSeq" id="XP_022237449.1">
    <property type="nucleotide sequence ID" value="XM_022381741.1"/>
</dbReference>
<keyword evidence="6 8" id="KW-0472">Membrane</keyword>
<dbReference type="PANTHER" id="PTHR46154">
    <property type="match status" value="1"/>
</dbReference>
<feature type="transmembrane region" description="Helical" evidence="8">
    <location>
        <begin position="615"/>
        <end position="639"/>
    </location>
</feature>
<dbReference type="PROSITE" id="PS50283">
    <property type="entry name" value="NA_SOLUT_SYMP_3"/>
    <property type="match status" value="1"/>
</dbReference>
<feature type="transmembrane region" description="Helical" evidence="8">
    <location>
        <begin position="549"/>
        <end position="570"/>
    </location>
</feature>
<keyword evidence="9" id="KW-0732">Signal</keyword>
<dbReference type="RefSeq" id="XP_022237450.1">
    <property type="nucleotide sequence ID" value="XM_022381742.1"/>
</dbReference>
<feature type="transmembrane region" description="Helical" evidence="8">
    <location>
        <begin position="731"/>
        <end position="755"/>
    </location>
</feature>
<evidence type="ECO:0000313" key="12">
    <source>
        <dbReference type="RefSeq" id="XP_022237449.1"/>
    </source>
</evidence>
<feature type="transmembrane region" description="Helical" evidence="8">
    <location>
        <begin position="407"/>
        <end position="437"/>
    </location>
</feature>
<feature type="transmembrane region" description="Helical" evidence="8">
    <location>
        <begin position="220"/>
        <end position="239"/>
    </location>
</feature>
<keyword evidence="10" id="KW-1185">Reference proteome</keyword>
<protein>
    <submittedName>
        <fullName evidence="11 12">Urea-proton symporter DUR3-like</fullName>
    </submittedName>
</protein>
<reference evidence="11 12" key="1">
    <citation type="submission" date="2025-05" db="UniProtKB">
        <authorList>
            <consortium name="RefSeq"/>
        </authorList>
    </citation>
    <scope>IDENTIFICATION</scope>
    <source>
        <tissue evidence="11 12">Muscle</tissue>
    </source>
</reference>
<organism evidence="10 13">
    <name type="scientific">Limulus polyphemus</name>
    <name type="common">Atlantic horseshoe crab</name>
    <dbReference type="NCBI Taxonomy" id="6850"/>
    <lineage>
        <taxon>Eukaryota</taxon>
        <taxon>Metazoa</taxon>
        <taxon>Ecdysozoa</taxon>
        <taxon>Arthropoda</taxon>
        <taxon>Chelicerata</taxon>
        <taxon>Merostomata</taxon>
        <taxon>Xiphosura</taxon>
        <taxon>Limulidae</taxon>
        <taxon>Limulus</taxon>
    </lineage>
</organism>
<evidence type="ECO:0000313" key="10">
    <source>
        <dbReference type="Proteomes" id="UP000694941"/>
    </source>
</evidence>
<evidence type="ECO:0000256" key="1">
    <source>
        <dbReference type="ARBA" id="ARBA00004141"/>
    </source>
</evidence>
<feature type="transmembrane region" description="Helical" evidence="8">
    <location>
        <begin position="303"/>
        <end position="324"/>
    </location>
</feature>